<accession>A0A0E9R3G9</accession>
<evidence type="ECO:0000313" key="2">
    <source>
        <dbReference type="EMBL" id="JAH23020.1"/>
    </source>
</evidence>
<dbReference type="AlphaFoldDB" id="A0A0E9R3G9"/>
<feature type="region of interest" description="Disordered" evidence="1">
    <location>
        <begin position="1"/>
        <end position="20"/>
    </location>
</feature>
<proteinExistence type="predicted"/>
<dbReference type="EMBL" id="GBXM01085557">
    <property type="protein sequence ID" value="JAH23020.1"/>
    <property type="molecule type" value="Transcribed_RNA"/>
</dbReference>
<evidence type="ECO:0000256" key="1">
    <source>
        <dbReference type="SAM" id="MobiDB-lite"/>
    </source>
</evidence>
<protein>
    <submittedName>
        <fullName evidence="2">Uncharacterized protein</fullName>
    </submittedName>
</protein>
<sequence length="20" mass="2340">MIQFSSRNELKDGNNRLLGF</sequence>
<reference evidence="2" key="1">
    <citation type="submission" date="2014-11" db="EMBL/GenBank/DDBJ databases">
        <authorList>
            <person name="Amaro Gonzalez C."/>
        </authorList>
    </citation>
    <scope>NUCLEOTIDE SEQUENCE</scope>
</reference>
<name>A0A0E9R3G9_ANGAN</name>
<organism evidence="2">
    <name type="scientific">Anguilla anguilla</name>
    <name type="common">European freshwater eel</name>
    <name type="synonym">Muraena anguilla</name>
    <dbReference type="NCBI Taxonomy" id="7936"/>
    <lineage>
        <taxon>Eukaryota</taxon>
        <taxon>Metazoa</taxon>
        <taxon>Chordata</taxon>
        <taxon>Craniata</taxon>
        <taxon>Vertebrata</taxon>
        <taxon>Euteleostomi</taxon>
        <taxon>Actinopterygii</taxon>
        <taxon>Neopterygii</taxon>
        <taxon>Teleostei</taxon>
        <taxon>Anguilliformes</taxon>
        <taxon>Anguillidae</taxon>
        <taxon>Anguilla</taxon>
    </lineage>
</organism>
<reference evidence="2" key="2">
    <citation type="journal article" date="2015" name="Fish Shellfish Immunol.">
        <title>Early steps in the European eel (Anguilla anguilla)-Vibrio vulnificus interaction in the gills: Role of the RtxA13 toxin.</title>
        <authorList>
            <person name="Callol A."/>
            <person name="Pajuelo D."/>
            <person name="Ebbesson L."/>
            <person name="Teles M."/>
            <person name="MacKenzie S."/>
            <person name="Amaro C."/>
        </authorList>
    </citation>
    <scope>NUCLEOTIDE SEQUENCE</scope>
</reference>